<evidence type="ECO:0000313" key="1">
    <source>
        <dbReference type="EMBL" id="CCC91543.1"/>
    </source>
</evidence>
<feature type="non-terminal residue" evidence="1">
    <location>
        <position position="314"/>
    </location>
</feature>
<organism evidence="1">
    <name type="scientific">Trypanosoma congolense (strain IL3000)</name>
    <dbReference type="NCBI Taxonomy" id="1068625"/>
    <lineage>
        <taxon>Eukaryota</taxon>
        <taxon>Discoba</taxon>
        <taxon>Euglenozoa</taxon>
        <taxon>Kinetoplastea</taxon>
        <taxon>Metakinetoplastina</taxon>
        <taxon>Trypanosomatida</taxon>
        <taxon>Trypanosomatidae</taxon>
        <taxon>Trypanosoma</taxon>
        <taxon>Nannomonas</taxon>
    </lineage>
</organism>
<dbReference type="VEuPathDB" id="TriTrypDB:TcIL3000_7_3570"/>
<reference evidence="1" key="1">
    <citation type="journal article" date="2012" name="Proc. Natl. Acad. Sci. U.S.A.">
        <title>Antigenic diversity is generated by distinct evolutionary mechanisms in African trypanosome species.</title>
        <authorList>
            <person name="Jackson A.P."/>
            <person name="Berry A."/>
            <person name="Aslett M."/>
            <person name="Allison H.C."/>
            <person name="Burton P."/>
            <person name="Vavrova-Anderson J."/>
            <person name="Brown R."/>
            <person name="Browne H."/>
            <person name="Corton N."/>
            <person name="Hauser H."/>
            <person name="Gamble J."/>
            <person name="Gilderthorp R."/>
            <person name="Marcello L."/>
            <person name="McQuillan J."/>
            <person name="Otto T.D."/>
            <person name="Quail M.A."/>
            <person name="Sanders M.J."/>
            <person name="van Tonder A."/>
            <person name="Ginger M.L."/>
            <person name="Field M.C."/>
            <person name="Barry J.D."/>
            <person name="Hertz-Fowler C."/>
            <person name="Berriman M."/>
        </authorList>
    </citation>
    <scope>NUCLEOTIDE SEQUENCE</scope>
    <source>
        <strain evidence="1">IL3000</strain>
    </source>
</reference>
<dbReference type="EMBL" id="HE575320">
    <property type="protein sequence ID" value="CCC91543.1"/>
    <property type="molecule type" value="Genomic_DNA"/>
</dbReference>
<proteinExistence type="predicted"/>
<protein>
    <submittedName>
        <fullName evidence="1">Uncharacterized protein TCIL3000_7_3570</fullName>
    </submittedName>
</protein>
<dbReference type="AlphaFoldDB" id="G0UQ82"/>
<gene>
    <name evidence="1" type="ORF">TCIL3000_7_3570</name>
</gene>
<name>G0UQ82_TRYCI</name>
<accession>G0UQ82</accession>
<sequence>MQSFDSSLRSVDQHIEGVAQHLRRVRRSTTRCRASKPTVSGGSSLMKGGGYLKSIGSGRLGSYGHTFVEARDKSPVNLNRDGSPTMGMANHRAENRGQLSSLRREGETHRHLQKFVPVDRKSVLTTTCEARRRRMSQMNIARPRSMPLSSETDTLIGTSQAAQTNLPAALISTSTSNSLASSQRSSPNSSLTTVTDASFSSFEYSPMGEIATRQLQWQRAAYGLLASHYERLSQIIDDNKLDAFNTAKKVQRIAVKKRSDMRLLMPGLNKASVGVASQELLGGRCGGNNDAYHRSYERNNEERCRSTSVSKSIG</sequence>